<protein>
    <recommendedName>
        <fullName evidence="4">Electron transport complex protein RnfE</fullName>
    </recommendedName>
</protein>
<keyword evidence="3" id="KW-1185">Reference proteome</keyword>
<dbReference type="Proteomes" id="UP000190395">
    <property type="component" value="Unassembled WGS sequence"/>
</dbReference>
<keyword evidence="1" id="KW-0472">Membrane</keyword>
<accession>A0A1T4KTZ3</accession>
<proteinExistence type="predicted"/>
<feature type="transmembrane region" description="Helical" evidence="1">
    <location>
        <begin position="29"/>
        <end position="49"/>
    </location>
</feature>
<feature type="transmembrane region" description="Helical" evidence="1">
    <location>
        <begin position="169"/>
        <end position="192"/>
    </location>
</feature>
<name>A0A1T4KTZ3_9SPIR</name>
<keyword evidence="1" id="KW-0812">Transmembrane</keyword>
<dbReference type="GeneID" id="303366589"/>
<dbReference type="OrthoDB" id="361812at2"/>
<dbReference type="AlphaFoldDB" id="A0A1T4KTZ3"/>
<organism evidence="2 3">
    <name type="scientific">Treponema berlinense</name>
    <dbReference type="NCBI Taxonomy" id="225004"/>
    <lineage>
        <taxon>Bacteria</taxon>
        <taxon>Pseudomonadati</taxon>
        <taxon>Spirochaetota</taxon>
        <taxon>Spirochaetia</taxon>
        <taxon>Spirochaetales</taxon>
        <taxon>Treponemataceae</taxon>
        <taxon>Treponema</taxon>
    </lineage>
</organism>
<dbReference type="STRING" id="225004.SAMN02745152_00313"/>
<reference evidence="2 3" key="1">
    <citation type="submission" date="2017-02" db="EMBL/GenBank/DDBJ databases">
        <authorList>
            <person name="Peterson S.W."/>
        </authorList>
    </citation>
    <scope>NUCLEOTIDE SEQUENCE [LARGE SCALE GENOMIC DNA]</scope>
    <source>
        <strain evidence="2 3">ATCC BAA-909</strain>
    </source>
</reference>
<keyword evidence="1" id="KW-1133">Transmembrane helix</keyword>
<feature type="transmembrane region" description="Helical" evidence="1">
    <location>
        <begin position="125"/>
        <end position="149"/>
    </location>
</feature>
<feature type="transmembrane region" description="Helical" evidence="1">
    <location>
        <begin position="79"/>
        <end position="105"/>
    </location>
</feature>
<dbReference type="RefSeq" id="WP_078930066.1">
    <property type="nucleotide sequence ID" value="NZ_CAMFAQ010000002.1"/>
</dbReference>
<feature type="transmembrane region" description="Helical" evidence="1">
    <location>
        <begin position="7"/>
        <end position="23"/>
    </location>
</feature>
<sequence>MTDYKKFLIYIGTTLAIVLPFPGRIAYGIFALLHFNVSVVLLTLMFYAINLLNVKFLRLGICSLELVALTILYKQLLVIFCPVAALTIGFSFYLPAVSAVVITIFNLRIKNSIKESCLDKLKKSLSISAFCFIIFVLRDILGFGTITLPNWQSLLVIKIPEIPFLAGNSFMSFFATIPGCMVLTVLIFFAGLKLNVVFAGEKNA</sequence>
<feature type="transmembrane region" description="Helical" evidence="1">
    <location>
        <begin position="56"/>
        <end position="73"/>
    </location>
</feature>
<dbReference type="EMBL" id="FUXC01000001">
    <property type="protein sequence ID" value="SJZ45901.1"/>
    <property type="molecule type" value="Genomic_DNA"/>
</dbReference>
<evidence type="ECO:0008006" key="4">
    <source>
        <dbReference type="Google" id="ProtNLM"/>
    </source>
</evidence>
<evidence type="ECO:0000313" key="2">
    <source>
        <dbReference type="EMBL" id="SJZ45901.1"/>
    </source>
</evidence>
<evidence type="ECO:0000313" key="3">
    <source>
        <dbReference type="Proteomes" id="UP000190395"/>
    </source>
</evidence>
<evidence type="ECO:0000256" key="1">
    <source>
        <dbReference type="SAM" id="Phobius"/>
    </source>
</evidence>
<gene>
    <name evidence="2" type="ORF">SAMN02745152_00313</name>
</gene>